<dbReference type="SMART" id="SM00450">
    <property type="entry name" value="RHOD"/>
    <property type="match status" value="1"/>
</dbReference>
<dbReference type="SUPFAM" id="SSF52821">
    <property type="entry name" value="Rhodanese/Cell cycle control phosphatase"/>
    <property type="match status" value="1"/>
</dbReference>
<dbReference type="Gene3D" id="3.40.250.10">
    <property type="entry name" value="Rhodanese-like domain"/>
    <property type="match status" value="1"/>
</dbReference>
<dbReference type="EMBL" id="BAAAEW010000006">
    <property type="protein sequence ID" value="GAA0745683.1"/>
    <property type="molecule type" value="Genomic_DNA"/>
</dbReference>
<dbReference type="PANTHER" id="PTHR30401:SF0">
    <property type="entry name" value="TRNA 2-SELENOURIDINE SYNTHASE"/>
    <property type="match status" value="1"/>
</dbReference>
<dbReference type="InterPro" id="IPR036873">
    <property type="entry name" value="Rhodanese-like_dom_sf"/>
</dbReference>
<evidence type="ECO:0000313" key="3">
    <source>
        <dbReference type="EMBL" id="GAA0745683.1"/>
    </source>
</evidence>
<dbReference type="NCBIfam" id="NF008750">
    <property type="entry name" value="PRK11784.1-2"/>
    <property type="match status" value="1"/>
</dbReference>
<evidence type="ECO:0000256" key="1">
    <source>
        <dbReference type="ARBA" id="ARBA00023266"/>
    </source>
</evidence>
<dbReference type="Proteomes" id="UP001500279">
    <property type="component" value="Unassembled WGS sequence"/>
</dbReference>
<keyword evidence="4" id="KW-1185">Reference proteome</keyword>
<dbReference type="InterPro" id="IPR001763">
    <property type="entry name" value="Rhodanese-like_dom"/>
</dbReference>
<protein>
    <submittedName>
        <fullName evidence="3">tRNA 2-selenouridine(34) synthase MnmH</fullName>
    </submittedName>
</protein>
<name>A0ABP3UZV8_9BURK</name>
<keyword evidence="1" id="KW-0711">Selenium</keyword>
<dbReference type="NCBIfam" id="TIGR03167">
    <property type="entry name" value="tRNA_sel_U_synt"/>
    <property type="match status" value="1"/>
</dbReference>
<feature type="domain" description="Rhodanese" evidence="2">
    <location>
        <begin position="21"/>
        <end position="137"/>
    </location>
</feature>
<evidence type="ECO:0000313" key="4">
    <source>
        <dbReference type="Proteomes" id="UP001500279"/>
    </source>
</evidence>
<dbReference type="NCBIfam" id="NF008752">
    <property type="entry name" value="PRK11784.1-4"/>
    <property type="match status" value="1"/>
</dbReference>
<gene>
    <name evidence="3" type="primary">mnmH</name>
    <name evidence="3" type="ORF">GCM10009107_12260</name>
</gene>
<evidence type="ECO:0000259" key="2">
    <source>
        <dbReference type="PROSITE" id="PS50206"/>
    </source>
</evidence>
<dbReference type="InterPro" id="IPR017582">
    <property type="entry name" value="SelU"/>
</dbReference>
<accession>A0ABP3UZV8</accession>
<proteinExistence type="predicted"/>
<dbReference type="PANTHER" id="PTHR30401">
    <property type="entry name" value="TRNA 2-SELENOURIDINE SYNTHASE"/>
    <property type="match status" value="1"/>
</dbReference>
<dbReference type="PROSITE" id="PS50206">
    <property type="entry name" value="RHODANESE_3"/>
    <property type="match status" value="1"/>
</dbReference>
<dbReference type="InterPro" id="IPR058840">
    <property type="entry name" value="AAA_SelU"/>
</dbReference>
<dbReference type="Pfam" id="PF00581">
    <property type="entry name" value="Rhodanese"/>
    <property type="match status" value="1"/>
</dbReference>
<sequence>MSFSPIQVPDWLAQPAQFDCVIDVRSPAEFADDHLPGAVNWPVLDDAERAHVGTVYTQVSTFEARKQGAALVSRRIADMLERHVADKPKDWRPLVYCWRGGQRSGSLSLVLAQIGFRTRQLQGGYKAFRAQVREDLATLPGRFQWQVLRGRTGSGKTRLLAALADEGAQVLDLEALAAHRGSVLGGLPGVAQPGQKQFEGQIWQQLQGFDPRRPVFVEAESRRIGARQLPDSVLAALQAPAGWVELQMDIPARTELLLDEYRFFTAQPEALCERLAELNSLRGNATVAHWQALARAGAWAQLLPELLSQHYDPLYDRQQRRGNAPVRALPLADGQAAALQAAARSLLT</sequence>
<dbReference type="Pfam" id="PF26341">
    <property type="entry name" value="AAA_SelU"/>
    <property type="match status" value="1"/>
</dbReference>
<dbReference type="RefSeq" id="WP_231011156.1">
    <property type="nucleotide sequence ID" value="NZ_BAAAEW010000006.1"/>
</dbReference>
<reference evidence="4" key="1">
    <citation type="journal article" date="2019" name="Int. J. Syst. Evol. Microbiol.">
        <title>The Global Catalogue of Microorganisms (GCM) 10K type strain sequencing project: providing services to taxonomists for standard genome sequencing and annotation.</title>
        <authorList>
            <consortium name="The Broad Institute Genomics Platform"/>
            <consortium name="The Broad Institute Genome Sequencing Center for Infectious Disease"/>
            <person name="Wu L."/>
            <person name="Ma J."/>
        </authorList>
    </citation>
    <scope>NUCLEOTIDE SEQUENCE [LARGE SCALE GENOMIC DNA]</scope>
    <source>
        <strain evidence="4">JCM 15503</strain>
    </source>
</reference>
<organism evidence="3 4">
    <name type="scientific">Ideonella azotifigens</name>
    <dbReference type="NCBI Taxonomy" id="513160"/>
    <lineage>
        <taxon>Bacteria</taxon>
        <taxon>Pseudomonadati</taxon>
        <taxon>Pseudomonadota</taxon>
        <taxon>Betaproteobacteria</taxon>
        <taxon>Burkholderiales</taxon>
        <taxon>Sphaerotilaceae</taxon>
        <taxon>Ideonella</taxon>
    </lineage>
</organism>
<comment type="caution">
    <text evidence="3">The sequence shown here is derived from an EMBL/GenBank/DDBJ whole genome shotgun (WGS) entry which is preliminary data.</text>
</comment>